<evidence type="ECO:0000256" key="1">
    <source>
        <dbReference type="ARBA" id="ARBA00004141"/>
    </source>
</evidence>
<gene>
    <name evidence="7" type="ORF">CXB77_01005</name>
</gene>
<comment type="subcellular location">
    <subcellularLocation>
        <location evidence="1">Membrane</location>
        <topology evidence="1">Multi-pass membrane protein</topology>
    </subcellularLocation>
</comment>
<dbReference type="RefSeq" id="WP_105072455.1">
    <property type="nucleotide sequence ID" value="NZ_PPGH01000010.1"/>
</dbReference>
<evidence type="ECO:0000256" key="5">
    <source>
        <dbReference type="ARBA" id="ARBA00023136"/>
    </source>
</evidence>
<dbReference type="PANTHER" id="PTHR23538:SF1">
    <property type="entry name" value="44.5 KD BACTERIOCHLOROPHYLL SYNTHASE SUBUNIT"/>
    <property type="match status" value="1"/>
</dbReference>
<dbReference type="SUPFAM" id="SSF103473">
    <property type="entry name" value="MFS general substrate transporter"/>
    <property type="match status" value="1"/>
</dbReference>
<reference evidence="7 8" key="1">
    <citation type="submission" date="2018-01" db="EMBL/GenBank/DDBJ databases">
        <title>The complete genome sequence of Chromatium okenii LaCa, a purple sulfur bacterium with a turbulent life.</title>
        <authorList>
            <person name="Luedin S.M."/>
            <person name="Liechti N."/>
            <person name="Storelli N."/>
            <person name="Danza F."/>
            <person name="Wittwer M."/>
            <person name="Pothier J.F."/>
            <person name="Tonolla M.A."/>
        </authorList>
    </citation>
    <scope>NUCLEOTIDE SEQUENCE [LARGE SCALE GENOMIC DNA]</scope>
    <source>
        <strain evidence="7 8">LaCa</strain>
    </source>
</reference>
<feature type="transmembrane region" description="Helical" evidence="6">
    <location>
        <begin position="28"/>
        <end position="47"/>
    </location>
</feature>
<evidence type="ECO:0000313" key="8">
    <source>
        <dbReference type="Proteomes" id="UP000239936"/>
    </source>
</evidence>
<evidence type="ECO:0000256" key="4">
    <source>
        <dbReference type="ARBA" id="ARBA00022989"/>
    </source>
</evidence>
<feature type="transmembrane region" description="Helical" evidence="6">
    <location>
        <begin position="318"/>
        <end position="339"/>
    </location>
</feature>
<feature type="transmembrane region" description="Helical" evidence="6">
    <location>
        <begin position="429"/>
        <end position="450"/>
    </location>
</feature>
<keyword evidence="8" id="KW-1185">Reference proteome</keyword>
<dbReference type="PIRSF" id="PIRSF016565">
    <property type="entry name" value="PucC"/>
    <property type="match status" value="1"/>
</dbReference>
<accession>A0A2S7XV12</accession>
<feature type="transmembrane region" description="Helical" evidence="6">
    <location>
        <begin position="99"/>
        <end position="121"/>
    </location>
</feature>
<feature type="transmembrane region" description="Helical" evidence="6">
    <location>
        <begin position="201"/>
        <end position="221"/>
    </location>
</feature>
<feature type="transmembrane region" description="Helical" evidence="6">
    <location>
        <begin position="345"/>
        <end position="368"/>
    </location>
</feature>
<sequence>MNKQKIMNFLIALPFADAATTELPLSRLLRLSLFQISVGMAMVLLYGTLNRVMVVELHVSAWLVSLMVALPLVFAPLRALIGHRSDYHHSAFGWRRVPYIAYGSMLQYAGFAIMPYSILILSDETNKLMVVGQFFAAASFLLVGAGLHTVQTAGLALATDIAPVEKRPRVVALLYAMLLLGMVASALLFGHLLQNFTHQRLVEVVHGAALATIIMNVIALWKQEAIDLKRAVADIPRPPFRETWQAFIRGGRATQLLIVVGLGTAGFSMQEILLEPYGAQVLGLTVSETTALTAILAGGTFAAFALSGYLLTRGGNSYQLAAAGAFIGIIAFALVITSGNIESPLLFRIGTGFIGFGAGLLGVGTLTAAMGLAQSGHTGLALGAWGAVQATSQGLAIAIGGALRDIISGLAVAGDLGSTLISPSLGYRLVYSIEIGLLVVALIVIVPLVLRSRREDEKTAPSQFGLDQML</sequence>
<dbReference type="GO" id="GO:0016020">
    <property type="term" value="C:membrane"/>
    <property type="evidence" value="ECO:0007669"/>
    <property type="project" value="UniProtKB-SubCell"/>
</dbReference>
<keyword evidence="5 6" id="KW-0472">Membrane</keyword>
<evidence type="ECO:0000256" key="6">
    <source>
        <dbReference type="SAM" id="Phobius"/>
    </source>
</evidence>
<name>A0A2S7XV12_9GAMM</name>
<comment type="similarity">
    <text evidence="2">Belongs to the PucC family.</text>
</comment>
<feature type="transmembrane region" description="Helical" evidence="6">
    <location>
        <begin position="59"/>
        <end position="79"/>
    </location>
</feature>
<keyword evidence="3 6" id="KW-0812">Transmembrane</keyword>
<dbReference type="InterPro" id="IPR004896">
    <property type="entry name" value="PucC-rel"/>
</dbReference>
<proteinExistence type="inferred from homology"/>
<dbReference type="Proteomes" id="UP000239936">
    <property type="component" value="Unassembled WGS sequence"/>
</dbReference>
<dbReference type="EMBL" id="PPGH01000010">
    <property type="protein sequence ID" value="PQJ97496.1"/>
    <property type="molecule type" value="Genomic_DNA"/>
</dbReference>
<dbReference type="AlphaFoldDB" id="A0A2S7XV12"/>
<evidence type="ECO:0000313" key="7">
    <source>
        <dbReference type="EMBL" id="PQJ97496.1"/>
    </source>
</evidence>
<feature type="transmembrane region" description="Helical" evidence="6">
    <location>
        <begin position="380"/>
        <end position="403"/>
    </location>
</feature>
<dbReference type="PANTHER" id="PTHR23538">
    <property type="entry name" value="44.5 KD BACTERIOCHLOROPHYLL SYNTHASE SUBUNIT"/>
    <property type="match status" value="1"/>
</dbReference>
<comment type="caution">
    <text evidence="7">The sequence shown here is derived from an EMBL/GenBank/DDBJ whole genome shotgun (WGS) entry which is preliminary data.</text>
</comment>
<dbReference type="InterPro" id="IPR036259">
    <property type="entry name" value="MFS_trans_sf"/>
</dbReference>
<dbReference type="CDD" id="cd06176">
    <property type="entry name" value="MFS_BCD_PucC-like"/>
    <property type="match status" value="1"/>
</dbReference>
<dbReference type="OrthoDB" id="8558818at2"/>
<dbReference type="Pfam" id="PF03209">
    <property type="entry name" value="PUCC"/>
    <property type="match status" value="1"/>
</dbReference>
<feature type="transmembrane region" description="Helical" evidence="6">
    <location>
        <begin position="170"/>
        <end position="189"/>
    </location>
</feature>
<evidence type="ECO:0000256" key="3">
    <source>
        <dbReference type="ARBA" id="ARBA00022692"/>
    </source>
</evidence>
<evidence type="ECO:0000256" key="2">
    <source>
        <dbReference type="ARBA" id="ARBA00008412"/>
    </source>
</evidence>
<keyword evidence="4 6" id="KW-1133">Transmembrane helix</keyword>
<organism evidence="7 8">
    <name type="scientific">Chromatium okenii</name>
    <dbReference type="NCBI Taxonomy" id="61644"/>
    <lineage>
        <taxon>Bacteria</taxon>
        <taxon>Pseudomonadati</taxon>
        <taxon>Pseudomonadota</taxon>
        <taxon>Gammaproteobacteria</taxon>
        <taxon>Chromatiales</taxon>
        <taxon>Chromatiaceae</taxon>
        <taxon>Chromatium</taxon>
    </lineage>
</organism>
<protein>
    <submittedName>
        <fullName evidence="7">MFS transporter</fullName>
    </submittedName>
</protein>
<feature type="transmembrane region" description="Helical" evidence="6">
    <location>
        <begin position="291"/>
        <end position="311"/>
    </location>
</feature>
<dbReference type="Gene3D" id="1.20.1250.20">
    <property type="entry name" value="MFS general substrate transporter like domains"/>
    <property type="match status" value="1"/>
</dbReference>
<feature type="transmembrane region" description="Helical" evidence="6">
    <location>
        <begin position="128"/>
        <end position="150"/>
    </location>
</feature>
<dbReference type="InterPro" id="IPR026036">
    <property type="entry name" value="PucC"/>
</dbReference>